<proteinExistence type="predicted"/>
<reference evidence="9 10" key="1">
    <citation type="journal article" date="2007" name="Genome Res.">
        <title>Genome characteristics of facultatively symbiotic Frankia sp. strains reflect host range and host plant biogeography.</title>
        <authorList>
            <person name="Normand P."/>
            <person name="Lapierre P."/>
            <person name="Tisa L.S."/>
            <person name="Gogarten J.P."/>
            <person name="Alloisio N."/>
            <person name="Bagnarol E."/>
            <person name="Bassi C.A."/>
            <person name="Berry A.M."/>
            <person name="Bickhart D.M."/>
            <person name="Choisne N."/>
            <person name="Couloux A."/>
            <person name="Cournoyer B."/>
            <person name="Cruveiller S."/>
            <person name="Daubin V."/>
            <person name="Demange N."/>
            <person name="Francino M.P."/>
            <person name="Goltsman E."/>
            <person name="Huang Y."/>
            <person name="Kopp O.R."/>
            <person name="Labarre L."/>
            <person name="Lapidus A."/>
            <person name="Lavire C."/>
            <person name="Marechal J."/>
            <person name="Martinez M."/>
            <person name="Mastronunzio J.E."/>
            <person name="Mullin B.C."/>
            <person name="Niemann J."/>
            <person name="Pujic P."/>
            <person name="Rawnsley T."/>
            <person name="Rouy Z."/>
            <person name="Schenowitz C."/>
            <person name="Sellstedt A."/>
            <person name="Tavares F."/>
            <person name="Tomkins J.P."/>
            <person name="Vallenet D."/>
            <person name="Valverde C."/>
            <person name="Wall L.G."/>
            <person name="Wang Y."/>
            <person name="Medigue C."/>
            <person name="Benson D.R."/>
        </authorList>
    </citation>
    <scope>NUCLEOTIDE SEQUENCE [LARGE SCALE GENOMIC DNA]</scope>
    <source>
        <strain evidence="10">DSM 45986 / CECT 9034 / ACN14a</strain>
    </source>
</reference>
<organism evidence="9 10">
    <name type="scientific">Frankia alni (strain DSM 45986 / CECT 9034 / ACN14a)</name>
    <dbReference type="NCBI Taxonomy" id="326424"/>
    <lineage>
        <taxon>Bacteria</taxon>
        <taxon>Bacillati</taxon>
        <taxon>Actinomycetota</taxon>
        <taxon>Actinomycetes</taxon>
        <taxon>Frankiales</taxon>
        <taxon>Frankiaceae</taxon>
        <taxon>Frankia</taxon>
    </lineage>
</organism>
<feature type="region of interest" description="Disordered" evidence="7">
    <location>
        <begin position="1"/>
        <end position="55"/>
    </location>
</feature>
<dbReference type="GO" id="GO:0071972">
    <property type="term" value="F:peptidoglycan L,D-transpeptidase activity"/>
    <property type="evidence" value="ECO:0007669"/>
    <property type="project" value="TreeGrafter"/>
</dbReference>
<dbReference type="PANTHER" id="PTHR30582">
    <property type="entry name" value="L,D-TRANSPEPTIDASE"/>
    <property type="match status" value="1"/>
</dbReference>
<dbReference type="InterPro" id="IPR050979">
    <property type="entry name" value="LD-transpeptidase"/>
</dbReference>
<dbReference type="PROSITE" id="PS52029">
    <property type="entry name" value="LD_TPASE"/>
    <property type="match status" value="1"/>
</dbReference>
<dbReference type="InterPro" id="IPR005490">
    <property type="entry name" value="LD_TPept_cat_dom"/>
</dbReference>
<evidence type="ECO:0000256" key="3">
    <source>
        <dbReference type="ARBA" id="ARBA00022960"/>
    </source>
</evidence>
<dbReference type="EMBL" id="CT573213">
    <property type="protein sequence ID" value="CAJ60554.1"/>
    <property type="molecule type" value="Genomic_DNA"/>
</dbReference>
<dbReference type="SUPFAM" id="SSF141523">
    <property type="entry name" value="L,D-transpeptidase catalytic domain-like"/>
    <property type="match status" value="1"/>
</dbReference>
<keyword evidence="5 6" id="KW-0961">Cell wall biogenesis/degradation</keyword>
<dbReference type="InterPro" id="IPR038063">
    <property type="entry name" value="Transpep_catalytic_dom"/>
</dbReference>
<feature type="domain" description="L,D-TPase catalytic" evidence="8">
    <location>
        <begin position="207"/>
        <end position="328"/>
    </location>
</feature>
<dbReference type="Gene3D" id="2.40.440.10">
    <property type="entry name" value="L,D-transpeptidase catalytic domain-like"/>
    <property type="match status" value="1"/>
</dbReference>
<evidence type="ECO:0000313" key="10">
    <source>
        <dbReference type="Proteomes" id="UP000000657"/>
    </source>
</evidence>
<evidence type="ECO:0000256" key="7">
    <source>
        <dbReference type="SAM" id="MobiDB-lite"/>
    </source>
</evidence>
<dbReference type="HOGENOM" id="CLU_073013_1_0_11"/>
<evidence type="ECO:0000256" key="1">
    <source>
        <dbReference type="ARBA" id="ARBA00004752"/>
    </source>
</evidence>
<protein>
    <recommendedName>
        <fullName evidence="8">L,D-TPase catalytic domain-containing protein</fullName>
    </recommendedName>
</protein>
<dbReference type="GO" id="GO:0005576">
    <property type="term" value="C:extracellular region"/>
    <property type="evidence" value="ECO:0007669"/>
    <property type="project" value="TreeGrafter"/>
</dbReference>
<evidence type="ECO:0000256" key="4">
    <source>
        <dbReference type="ARBA" id="ARBA00022984"/>
    </source>
</evidence>
<feature type="compositionally biased region" description="Low complexity" evidence="7">
    <location>
        <begin position="96"/>
        <end position="111"/>
    </location>
</feature>
<dbReference type="eggNOG" id="COG1376">
    <property type="taxonomic scope" value="Bacteria"/>
</dbReference>
<evidence type="ECO:0000256" key="2">
    <source>
        <dbReference type="ARBA" id="ARBA00022679"/>
    </source>
</evidence>
<evidence type="ECO:0000256" key="6">
    <source>
        <dbReference type="PROSITE-ProRule" id="PRU01373"/>
    </source>
</evidence>
<dbReference type="GO" id="GO:0016740">
    <property type="term" value="F:transferase activity"/>
    <property type="evidence" value="ECO:0007669"/>
    <property type="project" value="UniProtKB-KW"/>
</dbReference>
<keyword evidence="4 6" id="KW-0573">Peptidoglycan synthesis</keyword>
<dbReference type="Proteomes" id="UP000000657">
    <property type="component" value="Chromosome"/>
</dbReference>
<evidence type="ECO:0000313" key="9">
    <source>
        <dbReference type="EMBL" id="CAJ60554.1"/>
    </source>
</evidence>
<gene>
    <name evidence="9" type="ordered locus">FRAAL1904</name>
</gene>
<comment type="pathway">
    <text evidence="1 6">Cell wall biogenesis; peptidoglycan biosynthesis.</text>
</comment>
<dbReference type="CDD" id="cd16913">
    <property type="entry name" value="YkuD_like"/>
    <property type="match status" value="1"/>
</dbReference>
<dbReference type="UniPathway" id="UPA00219"/>
<dbReference type="GO" id="GO:0071555">
    <property type="term" value="P:cell wall organization"/>
    <property type="evidence" value="ECO:0007669"/>
    <property type="project" value="UniProtKB-UniRule"/>
</dbReference>
<dbReference type="STRING" id="326424.FRAAL1904"/>
<dbReference type="KEGG" id="fal:FRAAL1904"/>
<keyword evidence="10" id="KW-1185">Reference proteome</keyword>
<evidence type="ECO:0000259" key="8">
    <source>
        <dbReference type="PROSITE" id="PS52029"/>
    </source>
</evidence>
<accession>Q0RPH7</accession>
<keyword evidence="2" id="KW-0808">Transferase</keyword>
<evidence type="ECO:0000256" key="5">
    <source>
        <dbReference type="ARBA" id="ARBA00023316"/>
    </source>
</evidence>
<dbReference type="GO" id="GO:0008360">
    <property type="term" value="P:regulation of cell shape"/>
    <property type="evidence" value="ECO:0007669"/>
    <property type="project" value="UniProtKB-UniRule"/>
</dbReference>
<keyword evidence="3 6" id="KW-0133">Cell shape</keyword>
<name>Q0RPH7_FRAAA</name>
<dbReference type="GO" id="GO:0018104">
    <property type="term" value="P:peptidoglycan-protein cross-linking"/>
    <property type="evidence" value="ECO:0007669"/>
    <property type="project" value="TreeGrafter"/>
</dbReference>
<feature type="active site" description="Nucleophile" evidence="6">
    <location>
        <position position="304"/>
    </location>
</feature>
<feature type="region of interest" description="Disordered" evidence="7">
    <location>
        <begin position="96"/>
        <end position="126"/>
    </location>
</feature>
<dbReference type="Pfam" id="PF03734">
    <property type="entry name" value="YkuD"/>
    <property type="match status" value="1"/>
</dbReference>
<dbReference type="AlphaFoldDB" id="Q0RPH7"/>
<sequence>MAEGVWMRSTDTSRPPTPGLGRSLRRRTVRRLAGLLFPADRSPSTRIPPPVDRPLPTRVALPTRIPPRGGSPSVAAALLAAALLAAGCLLGACSGPAAPARPAAPASQARATPPPAGTEPAGTEPAGLAAGRHLVAQAVVPEITWFASPDTGAPQGRLANPNREGVPLVFAVEQRRAHWLLVQLPVRPNGSRGWLRAEDTRVTETPYDLQVDRSAHRLTVLREGAVIARLPVGIGAGGTPTPSGRFYLTELLRPADPNGPWGPYAFGLSGFSDVITRFNGADGIIGLHGTNRPDLVGTDASHGCIRLRNADIEKLAGILPVGTPVSIRG</sequence>
<feature type="active site" description="Proton donor/acceptor" evidence="6">
    <location>
        <position position="288"/>
    </location>
</feature>